<reference evidence="3 4" key="1">
    <citation type="journal article" date="2022" name="Mar. Drugs">
        <title>Bioassay-Guided Fractionation Leads to the Detection of Cholic Acid Generated by the Rare Thalassomonas sp.</title>
        <authorList>
            <person name="Pheiffer F."/>
            <person name="Schneider Y.K."/>
            <person name="Hansen E.H."/>
            <person name="Andersen J.H."/>
            <person name="Isaksson J."/>
            <person name="Busche T."/>
            <person name="R C."/>
            <person name="Kalinowski J."/>
            <person name="Zyl L.V."/>
            <person name="Trindade M."/>
        </authorList>
    </citation>
    <scope>NUCLEOTIDE SEQUENCE [LARGE SCALE GENOMIC DNA]</scope>
    <source>
        <strain evidence="3 4">A5K-61T</strain>
    </source>
</reference>
<evidence type="ECO:0000313" key="3">
    <source>
        <dbReference type="EMBL" id="WDE11326.1"/>
    </source>
</evidence>
<dbReference type="RefSeq" id="WP_274051479.1">
    <property type="nucleotide sequence ID" value="NZ_CP059693.1"/>
</dbReference>
<keyword evidence="4" id="KW-1185">Reference proteome</keyword>
<evidence type="ECO:0000313" key="4">
    <source>
        <dbReference type="Proteomes" id="UP001215231"/>
    </source>
</evidence>
<dbReference type="PROSITE" id="PS51257">
    <property type="entry name" value="PROKAR_LIPOPROTEIN"/>
    <property type="match status" value="1"/>
</dbReference>
<sequence length="82" mass="9139">MKKTMLAALALMLTACASNDNGEIAKNDDGYRCEKVYTLASKIPKKVCTNSAQRKKMEEDSKDALRDRRNSPLTQAARPQSF</sequence>
<gene>
    <name evidence="3" type="ORF">H3N35_24410</name>
</gene>
<feature type="compositionally biased region" description="Polar residues" evidence="1">
    <location>
        <begin position="71"/>
        <end position="82"/>
    </location>
</feature>
<dbReference type="Proteomes" id="UP001215231">
    <property type="component" value="Chromosome"/>
</dbReference>
<evidence type="ECO:0000256" key="2">
    <source>
        <dbReference type="SAM" id="SignalP"/>
    </source>
</evidence>
<proteinExistence type="predicted"/>
<organism evidence="3 4">
    <name type="scientific">Thalassomonas haliotis</name>
    <dbReference type="NCBI Taxonomy" id="485448"/>
    <lineage>
        <taxon>Bacteria</taxon>
        <taxon>Pseudomonadati</taxon>
        <taxon>Pseudomonadota</taxon>
        <taxon>Gammaproteobacteria</taxon>
        <taxon>Alteromonadales</taxon>
        <taxon>Colwelliaceae</taxon>
        <taxon>Thalassomonas</taxon>
    </lineage>
</organism>
<accession>A0ABY7VCP8</accession>
<keyword evidence="2" id="KW-0732">Signal</keyword>
<feature type="region of interest" description="Disordered" evidence="1">
    <location>
        <begin position="48"/>
        <end position="82"/>
    </location>
</feature>
<feature type="signal peptide" evidence="2">
    <location>
        <begin position="1"/>
        <end position="17"/>
    </location>
</feature>
<feature type="compositionally biased region" description="Basic and acidic residues" evidence="1">
    <location>
        <begin position="55"/>
        <end position="70"/>
    </location>
</feature>
<protein>
    <recommendedName>
        <fullName evidence="5">Lipoprotein</fullName>
    </recommendedName>
</protein>
<dbReference type="EMBL" id="CP059693">
    <property type="protein sequence ID" value="WDE11326.1"/>
    <property type="molecule type" value="Genomic_DNA"/>
</dbReference>
<evidence type="ECO:0000256" key="1">
    <source>
        <dbReference type="SAM" id="MobiDB-lite"/>
    </source>
</evidence>
<evidence type="ECO:0008006" key="5">
    <source>
        <dbReference type="Google" id="ProtNLM"/>
    </source>
</evidence>
<feature type="chain" id="PRO_5045937084" description="Lipoprotein" evidence="2">
    <location>
        <begin position="18"/>
        <end position="82"/>
    </location>
</feature>
<name>A0ABY7VCP8_9GAMM</name>